<dbReference type="PRINTS" id="PR00868">
    <property type="entry name" value="DNAPOLI"/>
</dbReference>
<comment type="caution">
    <text evidence="15">The sequence shown here is derived from an EMBL/GenBank/DDBJ whole genome shotgun (WGS) entry which is preliminary data.</text>
</comment>
<dbReference type="CDD" id="cd09898">
    <property type="entry name" value="H3TH_53EXO"/>
    <property type="match status" value="1"/>
</dbReference>
<dbReference type="NCBIfam" id="TIGR00593">
    <property type="entry name" value="pola"/>
    <property type="match status" value="1"/>
</dbReference>
<keyword evidence="12" id="KW-0378">Hydrolase</keyword>
<dbReference type="InterPro" id="IPR020045">
    <property type="entry name" value="DNA_polI_H3TH"/>
</dbReference>
<dbReference type="GO" id="GO:0006302">
    <property type="term" value="P:double-strand break repair"/>
    <property type="evidence" value="ECO:0007669"/>
    <property type="project" value="TreeGrafter"/>
</dbReference>
<keyword evidence="12" id="KW-0269">Exonuclease</keyword>
<dbReference type="SMART" id="SM00475">
    <property type="entry name" value="53EXOc"/>
    <property type="match status" value="1"/>
</dbReference>
<evidence type="ECO:0000256" key="4">
    <source>
        <dbReference type="ARBA" id="ARBA00022705"/>
    </source>
</evidence>
<dbReference type="Pfam" id="PF00476">
    <property type="entry name" value="DNA_pol_A"/>
    <property type="match status" value="1"/>
</dbReference>
<dbReference type="InterPro" id="IPR029060">
    <property type="entry name" value="PIN-like_dom_sf"/>
</dbReference>
<evidence type="ECO:0000259" key="14">
    <source>
        <dbReference type="SMART" id="SM00482"/>
    </source>
</evidence>
<dbReference type="SUPFAM" id="SSF47807">
    <property type="entry name" value="5' to 3' exonuclease, C-terminal subdomain"/>
    <property type="match status" value="1"/>
</dbReference>
<dbReference type="GO" id="GO:0003677">
    <property type="term" value="F:DNA binding"/>
    <property type="evidence" value="ECO:0007669"/>
    <property type="project" value="UniProtKB-UniRule"/>
</dbReference>
<sequence>MKRILLIDGNSLIFRAYYAQAYQGYTLTTSSGIPTNAVYSFANMITNLLKERQYYDVKVAFDKGKKTFRHDKLENYKAGRASTPDDLIKQFPIAREFLTSANIDWFELENYEADDLIGTMVKKAEKESPSFEIEIFSSDKDMFQLISNQTRIVTSEKGFISLFGIDELFDKYGISPSQIPDFKGLMGDSSDNLKGVEGVGPKTATKLIQDYNNLKGIYENIDLIKGGVKDKLIKDKESAFLCKEIATIDCEVKMESVEFKELEIDINKMINFLNKYEMKSLVSRLTGRANFINDKTNNAEMKPSIEFTYNLINDLDEEYWSEENYLYIETFEENYHKGKILSIVVVNDKGNFILNDWSNAIYFNKFLMSKQNKKIVFDLKKTWVLFDNHNLNYNQESFVCDLMVAMYILDSNLVSNLQNINVLFNKDLIPNDEEVYGKGVKKTFDIDNSIKYSYLICKTICLKESHYAMILKLKEKNQYELFANIEFPLIEVLYSIEKQGLHIDRKELEKQTLKTLKAIDHLEEKMLFILENKIPQNFNFASPKQIKELLFDTLELKSNKKNSTDRDSLEKLIGLHPIIEYLIEHRKLSKLYSTYLRGFEKFIFSDNKIHTILHQTLTNTGRLSSSDPNIQNISVKDDIQKEVRKIFVCEPNKKFLSFDYSQIELRVLAELGDETNLLDIFNTKRDVHDEAARLIFHLEENEKVDASQRRTAKIFNFGIIYGLSGYGLSNDLNVSILQANEYIQNYYKAFPKFENFKKELISIAKNEGYSQTISNRRRVINELNSPMAKIREFGKRIAVNMPIQGTAADILKVAMINIYKNIKLQNLPVAMVAQIHDEIIFEIPDKGYDHIIKIIEKDMKNAFIDLLKIIGVNQEVKVELEVNVSIGNNWLELK</sequence>
<dbReference type="NCBIfam" id="NF004397">
    <property type="entry name" value="PRK05755.1"/>
    <property type="match status" value="1"/>
</dbReference>
<dbReference type="Pfam" id="PF01367">
    <property type="entry name" value="5_3_exonuc"/>
    <property type="match status" value="1"/>
</dbReference>
<dbReference type="Pfam" id="PF22619">
    <property type="entry name" value="DNA_polI_exo1"/>
    <property type="match status" value="1"/>
</dbReference>
<dbReference type="InterPro" id="IPR002298">
    <property type="entry name" value="DNA_polymerase_A"/>
</dbReference>
<dbReference type="PROSITE" id="PS00447">
    <property type="entry name" value="DNA_POLYMERASE_A"/>
    <property type="match status" value="1"/>
</dbReference>
<dbReference type="InterPro" id="IPR043502">
    <property type="entry name" value="DNA/RNA_pol_sf"/>
</dbReference>
<comment type="function">
    <text evidence="10">5'-3' exonuclease acting preferentially on double-stranded DNA.</text>
</comment>
<evidence type="ECO:0000256" key="7">
    <source>
        <dbReference type="ARBA" id="ARBA00023125"/>
    </source>
</evidence>
<dbReference type="InterPro" id="IPR036279">
    <property type="entry name" value="5-3_exonuclease_C_sf"/>
</dbReference>
<dbReference type="EC" id="2.7.7.7" evidence="11 12"/>
<dbReference type="Gene3D" id="3.30.420.10">
    <property type="entry name" value="Ribonuclease H-like superfamily/Ribonuclease H"/>
    <property type="match status" value="1"/>
</dbReference>
<dbReference type="SUPFAM" id="SSF88723">
    <property type="entry name" value="PIN domain-like"/>
    <property type="match status" value="1"/>
</dbReference>
<comment type="function">
    <text evidence="12">In addition to polymerase activity, this DNA polymerase exhibits 5'-3' exonuclease activity.</text>
</comment>
<keyword evidence="12" id="KW-0540">Nuclease</keyword>
<dbReference type="GO" id="GO:0006261">
    <property type="term" value="P:DNA-templated DNA replication"/>
    <property type="evidence" value="ECO:0007669"/>
    <property type="project" value="UniProtKB-UniRule"/>
</dbReference>
<dbReference type="SUPFAM" id="SSF53098">
    <property type="entry name" value="Ribonuclease H-like"/>
    <property type="match status" value="1"/>
</dbReference>
<dbReference type="Proteomes" id="UP000239785">
    <property type="component" value="Unassembled WGS sequence"/>
</dbReference>
<evidence type="ECO:0000256" key="1">
    <source>
        <dbReference type="ARBA" id="ARBA00007705"/>
    </source>
</evidence>
<feature type="domain" description="DNA-directed DNA polymerase family A palm" evidence="14">
    <location>
        <begin position="640"/>
        <end position="847"/>
    </location>
</feature>
<evidence type="ECO:0000256" key="11">
    <source>
        <dbReference type="NCBIfam" id="TIGR00593"/>
    </source>
</evidence>
<dbReference type="Gene3D" id="1.20.1060.10">
    <property type="entry name" value="Taq DNA Polymerase, Chain T, domain 4"/>
    <property type="match status" value="1"/>
</dbReference>
<keyword evidence="16" id="KW-1185">Reference proteome</keyword>
<keyword evidence="8 12" id="KW-0234">DNA repair</keyword>
<protein>
    <recommendedName>
        <fullName evidence="11 12">DNA polymerase I</fullName>
        <ecNumber evidence="11 12">2.7.7.7</ecNumber>
    </recommendedName>
</protein>
<dbReference type="OrthoDB" id="9806424at2"/>
<dbReference type="EMBL" id="PHNF01000001">
    <property type="protein sequence ID" value="PPE06757.1"/>
    <property type="molecule type" value="Genomic_DNA"/>
</dbReference>
<evidence type="ECO:0000256" key="2">
    <source>
        <dbReference type="ARBA" id="ARBA00022679"/>
    </source>
</evidence>
<dbReference type="Gene3D" id="3.40.50.1010">
    <property type="entry name" value="5'-nuclease"/>
    <property type="match status" value="1"/>
</dbReference>
<dbReference type="FunFam" id="1.10.150.20:FF:000002">
    <property type="entry name" value="DNA polymerase I"/>
    <property type="match status" value="1"/>
</dbReference>
<dbReference type="InterPro" id="IPR002421">
    <property type="entry name" value="5-3_exonuclease"/>
</dbReference>
<evidence type="ECO:0000256" key="8">
    <source>
        <dbReference type="ARBA" id="ARBA00023204"/>
    </source>
</evidence>
<dbReference type="Gene3D" id="3.30.70.370">
    <property type="match status" value="1"/>
</dbReference>
<dbReference type="InterPro" id="IPR001098">
    <property type="entry name" value="DNA-dir_DNA_pol_A_palm_dom"/>
</dbReference>
<dbReference type="CDD" id="cd09859">
    <property type="entry name" value="PIN_53EXO"/>
    <property type="match status" value="1"/>
</dbReference>
<dbReference type="GO" id="GO:0008409">
    <property type="term" value="F:5'-3' exonuclease activity"/>
    <property type="evidence" value="ECO:0007669"/>
    <property type="project" value="UniProtKB-UniRule"/>
</dbReference>
<dbReference type="GO" id="GO:0003887">
    <property type="term" value="F:DNA-directed DNA polymerase activity"/>
    <property type="evidence" value="ECO:0007669"/>
    <property type="project" value="UniProtKB-UniRule"/>
</dbReference>
<dbReference type="SMART" id="SM00279">
    <property type="entry name" value="HhH2"/>
    <property type="match status" value="1"/>
</dbReference>
<dbReference type="InterPro" id="IPR018320">
    <property type="entry name" value="DNA_polymerase_1"/>
</dbReference>
<evidence type="ECO:0000313" key="15">
    <source>
        <dbReference type="EMBL" id="PPE06757.1"/>
    </source>
</evidence>
<reference evidence="15 16" key="1">
    <citation type="submission" date="2017-11" db="EMBL/GenBank/DDBJ databases">
        <title>Genome sequence of Mesoplasma corruscae ELCA-2 (ATCC 49579).</title>
        <authorList>
            <person name="Lo W.-S."/>
            <person name="Kuo C.-H."/>
        </authorList>
    </citation>
    <scope>NUCLEOTIDE SEQUENCE [LARGE SCALE GENOMIC DNA]</scope>
    <source>
        <strain evidence="15 16">ELCA-2</strain>
    </source>
</reference>
<proteinExistence type="inferred from homology"/>
<dbReference type="AlphaFoldDB" id="A0A2S5RHJ6"/>
<dbReference type="FunFam" id="1.10.150.20:FF:000003">
    <property type="entry name" value="DNA polymerase I"/>
    <property type="match status" value="1"/>
</dbReference>
<accession>A0A2S5RHJ6</accession>
<dbReference type="InterPro" id="IPR019760">
    <property type="entry name" value="DNA-dir_DNA_pol_A_CS"/>
</dbReference>
<keyword evidence="2 12" id="KW-0808">Transferase</keyword>
<dbReference type="SMART" id="SM00482">
    <property type="entry name" value="POLAc"/>
    <property type="match status" value="1"/>
</dbReference>
<dbReference type="SUPFAM" id="SSF56672">
    <property type="entry name" value="DNA/RNA polymerases"/>
    <property type="match status" value="1"/>
</dbReference>
<dbReference type="InterPro" id="IPR036397">
    <property type="entry name" value="RNaseH_sf"/>
</dbReference>
<keyword evidence="3 12" id="KW-0548">Nucleotidyltransferase</keyword>
<evidence type="ECO:0000256" key="10">
    <source>
        <dbReference type="ARBA" id="ARBA00049957"/>
    </source>
</evidence>
<evidence type="ECO:0000256" key="5">
    <source>
        <dbReference type="ARBA" id="ARBA00022763"/>
    </source>
</evidence>
<evidence type="ECO:0000256" key="6">
    <source>
        <dbReference type="ARBA" id="ARBA00022932"/>
    </source>
</evidence>
<dbReference type="InterPro" id="IPR012337">
    <property type="entry name" value="RNaseH-like_sf"/>
</dbReference>
<dbReference type="PANTHER" id="PTHR10133:SF27">
    <property type="entry name" value="DNA POLYMERASE NU"/>
    <property type="match status" value="1"/>
</dbReference>
<evidence type="ECO:0000259" key="13">
    <source>
        <dbReference type="SMART" id="SM00475"/>
    </source>
</evidence>
<dbReference type="Gene3D" id="1.10.150.20">
    <property type="entry name" value="5' to 3' exonuclease, C-terminal subdomain"/>
    <property type="match status" value="2"/>
</dbReference>
<comment type="catalytic activity">
    <reaction evidence="9 12">
        <text>DNA(n) + a 2'-deoxyribonucleoside 5'-triphosphate = DNA(n+1) + diphosphate</text>
        <dbReference type="Rhea" id="RHEA:22508"/>
        <dbReference type="Rhea" id="RHEA-COMP:17339"/>
        <dbReference type="Rhea" id="RHEA-COMP:17340"/>
        <dbReference type="ChEBI" id="CHEBI:33019"/>
        <dbReference type="ChEBI" id="CHEBI:61560"/>
        <dbReference type="ChEBI" id="CHEBI:173112"/>
        <dbReference type="EC" id="2.7.7.7"/>
    </reaction>
</comment>
<keyword evidence="4 12" id="KW-0235">DNA replication</keyword>
<dbReference type="PANTHER" id="PTHR10133">
    <property type="entry name" value="DNA POLYMERASE I"/>
    <property type="match status" value="1"/>
</dbReference>
<gene>
    <name evidence="12 15" type="primary">polA</name>
    <name evidence="15" type="ORF">MCORR_v1c03880</name>
</gene>
<dbReference type="CDD" id="cd06140">
    <property type="entry name" value="DNA_polA_I_Bacillus_like_exo"/>
    <property type="match status" value="1"/>
</dbReference>
<evidence type="ECO:0000256" key="12">
    <source>
        <dbReference type="RuleBase" id="RU004460"/>
    </source>
</evidence>
<keyword evidence="5 12" id="KW-0227">DNA damage</keyword>
<comment type="similarity">
    <text evidence="1 12">Belongs to the DNA polymerase type-A family.</text>
</comment>
<keyword evidence="6 12" id="KW-0239">DNA-directed DNA polymerase</keyword>
<organism evidence="15 16">
    <name type="scientific">Mesoplasma corruscae</name>
    <dbReference type="NCBI Taxonomy" id="216874"/>
    <lineage>
        <taxon>Bacteria</taxon>
        <taxon>Bacillati</taxon>
        <taxon>Mycoplasmatota</taxon>
        <taxon>Mollicutes</taxon>
        <taxon>Entomoplasmatales</taxon>
        <taxon>Entomoplasmataceae</taxon>
        <taxon>Mesoplasma</taxon>
    </lineage>
</organism>
<dbReference type="RefSeq" id="WP_104207924.1">
    <property type="nucleotide sequence ID" value="NZ_PHNF01000001.1"/>
</dbReference>
<dbReference type="InterPro" id="IPR054690">
    <property type="entry name" value="DNA_polI_exonuclease"/>
</dbReference>
<keyword evidence="7 12" id="KW-0238">DNA-binding</keyword>
<evidence type="ECO:0000313" key="16">
    <source>
        <dbReference type="Proteomes" id="UP000239785"/>
    </source>
</evidence>
<name>A0A2S5RHJ6_9MOLU</name>
<feature type="domain" description="5'-3' exonuclease" evidence="13">
    <location>
        <begin position="2"/>
        <end position="265"/>
    </location>
</feature>
<evidence type="ECO:0000256" key="3">
    <source>
        <dbReference type="ARBA" id="ARBA00022695"/>
    </source>
</evidence>
<evidence type="ECO:0000256" key="9">
    <source>
        <dbReference type="ARBA" id="ARBA00049244"/>
    </source>
</evidence>
<dbReference type="Pfam" id="PF02739">
    <property type="entry name" value="5_3_exonuc_N"/>
    <property type="match status" value="1"/>
</dbReference>
<dbReference type="InterPro" id="IPR008918">
    <property type="entry name" value="HhH2"/>
</dbReference>
<dbReference type="InterPro" id="IPR020046">
    <property type="entry name" value="5-3_exonucl_a-hlix_arch_N"/>
</dbReference>